<dbReference type="AlphaFoldDB" id="A0A2N5TPK3"/>
<organism evidence="2 3">
    <name type="scientific">Puccinia coronata f. sp. avenae</name>
    <dbReference type="NCBI Taxonomy" id="200324"/>
    <lineage>
        <taxon>Eukaryota</taxon>
        <taxon>Fungi</taxon>
        <taxon>Dikarya</taxon>
        <taxon>Basidiomycota</taxon>
        <taxon>Pucciniomycotina</taxon>
        <taxon>Pucciniomycetes</taxon>
        <taxon>Pucciniales</taxon>
        <taxon>Pucciniaceae</taxon>
        <taxon>Puccinia</taxon>
    </lineage>
</organism>
<dbReference type="Proteomes" id="UP000235388">
    <property type="component" value="Unassembled WGS sequence"/>
</dbReference>
<name>A0A2N5TPK3_9BASI</name>
<protein>
    <recommendedName>
        <fullName evidence="4">Transcription factor Iwr1 domain-containing protein</fullName>
    </recommendedName>
</protein>
<feature type="compositionally biased region" description="Basic and acidic residues" evidence="1">
    <location>
        <begin position="93"/>
        <end position="103"/>
    </location>
</feature>
<gene>
    <name evidence="2" type="ORF">PCANC_23509</name>
</gene>
<feature type="compositionally biased region" description="Acidic residues" evidence="1">
    <location>
        <begin position="476"/>
        <end position="487"/>
    </location>
</feature>
<feature type="region of interest" description="Disordered" evidence="1">
    <location>
        <begin position="471"/>
        <end position="570"/>
    </location>
</feature>
<proteinExistence type="predicted"/>
<dbReference type="OrthoDB" id="2507658at2759"/>
<comment type="caution">
    <text evidence="2">The sequence shown here is derived from an EMBL/GenBank/DDBJ whole genome shotgun (WGS) entry which is preliminary data.</text>
</comment>
<reference evidence="2 3" key="1">
    <citation type="submission" date="2017-11" db="EMBL/GenBank/DDBJ databases">
        <title>De novo assembly and phasing of dikaryotic genomes from two isolates of Puccinia coronata f. sp. avenae, the causal agent of oat crown rust.</title>
        <authorList>
            <person name="Miller M.E."/>
            <person name="Zhang Y."/>
            <person name="Omidvar V."/>
            <person name="Sperschneider J."/>
            <person name="Schwessinger B."/>
            <person name="Raley C."/>
            <person name="Palmer J.M."/>
            <person name="Garnica D."/>
            <person name="Upadhyaya N."/>
            <person name="Rathjen J."/>
            <person name="Taylor J.M."/>
            <person name="Park R.F."/>
            <person name="Dodds P.N."/>
            <person name="Hirsch C.D."/>
            <person name="Kianian S.F."/>
            <person name="Figueroa M."/>
        </authorList>
    </citation>
    <scope>NUCLEOTIDE SEQUENCE [LARGE SCALE GENOMIC DNA]</scope>
    <source>
        <strain evidence="2">12NC29</strain>
    </source>
</reference>
<sequence>MNPWKTPSLSIPTLTAEQQKVVDTVVQQRTENFESVVAMLTEEVRSLKASVGQSKAQSKKKSQPAPQARKKQYSIQTQDKTPSAPASNFKGKANIDKQKEPAKKTSGRKSIPGPPPTASLSTPKRAIRATSAPPELGNTKPRKLVKDSKKLEIVKAPSPRRHPQQMTTADVPREFNSTKASVPPAPELQYLQEFYQRFSTNNQVEHAAKTTSSPALISSNEIQLFKDATSGSVKYGKQVIHVGSNNVRYSQGLMGCLGLRVWCPNLEEDSASLYNAAHWIAAITTFQELVSSRAYDYMNVNPVLAMDSVLVIQAYNHYVHYVLLTKYKKEQKQEGKVAKEAENKKFSKGQERRYKDIIEPIGAHSDDELDPKRGFYKIKTLPYRSKNASNYTTAPTKLPIDFYDPKWYQNLTPAQQQTIPNIEVVAFLPDASESLKPKHLRHPDEKLTTSSFTRKYWDILVEPYGLLEAESSACDNESDDEAEDLSDWENSNSESEGHDLDATSPDVSEDEYHEEGDAGSLYDEDGFVTSDNNGNDNRDDDDQDNDEDGEDEDSGDEDWHEEGVNYEQDGDIAMKTNYGVSQAMLNIMEENEEGW</sequence>
<evidence type="ECO:0000313" key="2">
    <source>
        <dbReference type="EMBL" id="PLW27415.1"/>
    </source>
</evidence>
<feature type="region of interest" description="Disordered" evidence="1">
    <location>
        <begin position="47"/>
        <end position="146"/>
    </location>
</feature>
<evidence type="ECO:0000313" key="3">
    <source>
        <dbReference type="Proteomes" id="UP000235388"/>
    </source>
</evidence>
<feature type="compositionally biased region" description="Polar residues" evidence="1">
    <location>
        <begin position="73"/>
        <end position="86"/>
    </location>
</feature>
<feature type="compositionally biased region" description="Basic residues" evidence="1">
    <location>
        <begin position="57"/>
        <end position="72"/>
    </location>
</feature>
<dbReference type="STRING" id="200324.A0A2N5TPK3"/>
<keyword evidence="3" id="KW-1185">Reference proteome</keyword>
<accession>A0A2N5TPK3</accession>
<dbReference type="EMBL" id="PGCJ01000488">
    <property type="protein sequence ID" value="PLW27415.1"/>
    <property type="molecule type" value="Genomic_DNA"/>
</dbReference>
<evidence type="ECO:0008006" key="4">
    <source>
        <dbReference type="Google" id="ProtNLM"/>
    </source>
</evidence>
<evidence type="ECO:0000256" key="1">
    <source>
        <dbReference type="SAM" id="MobiDB-lite"/>
    </source>
</evidence>
<feature type="compositionally biased region" description="Acidic residues" evidence="1">
    <location>
        <begin position="538"/>
        <end position="560"/>
    </location>
</feature>